<organism evidence="1 2">
    <name type="scientific">Paracoccus versutus</name>
    <name type="common">Thiobacillus versutus</name>
    <dbReference type="NCBI Taxonomy" id="34007"/>
    <lineage>
        <taxon>Bacteria</taxon>
        <taxon>Pseudomonadati</taxon>
        <taxon>Pseudomonadota</taxon>
        <taxon>Alphaproteobacteria</taxon>
        <taxon>Rhodobacterales</taxon>
        <taxon>Paracoccaceae</taxon>
        <taxon>Paracoccus</taxon>
    </lineage>
</organism>
<proteinExistence type="predicted"/>
<sequence>MSEFGIPTLHSRVESWECDFNDHWNARFYGRSFQLALETIPTLPGVTDLGEAPPLTRYIRFHRELFVGAGVEVRSARLADGAHAGAILHRLSSLGQLAATALDIGGIAVRGLLPDVPASAARLALPRGLAGRDDARWDSERGATLAETGPIRPWELDHRGRLLFEELVRRVALASHFHVGQLGFTDELRRETGISRMAVETRVTQISDAAAGTPVRIRSRVSQVGAKFFTVTHSVETHAGQKLAFVEHSMVTVDLNARRAIPVPEFLRRLEL</sequence>
<dbReference type="EMBL" id="QTUJ01000001">
    <property type="protein sequence ID" value="REF71944.1"/>
    <property type="molecule type" value="Genomic_DNA"/>
</dbReference>
<evidence type="ECO:0000313" key="2">
    <source>
        <dbReference type="Proteomes" id="UP000256941"/>
    </source>
</evidence>
<dbReference type="SUPFAM" id="SSF54637">
    <property type="entry name" value="Thioesterase/thiol ester dehydrase-isomerase"/>
    <property type="match status" value="2"/>
</dbReference>
<dbReference type="Pfam" id="PF13279">
    <property type="entry name" value="4HBT_2"/>
    <property type="match status" value="1"/>
</dbReference>
<dbReference type="InterPro" id="IPR029069">
    <property type="entry name" value="HotDog_dom_sf"/>
</dbReference>
<comment type="caution">
    <text evidence="1">The sequence shown here is derived from an EMBL/GenBank/DDBJ whole genome shotgun (WGS) entry which is preliminary data.</text>
</comment>
<evidence type="ECO:0000313" key="1">
    <source>
        <dbReference type="EMBL" id="REF71944.1"/>
    </source>
</evidence>
<dbReference type="Gene3D" id="3.10.129.10">
    <property type="entry name" value="Hotdog Thioesterase"/>
    <property type="match status" value="1"/>
</dbReference>
<dbReference type="RefSeq" id="WP_072464292.1">
    <property type="nucleotide sequence ID" value="NZ_CP038196.1"/>
</dbReference>
<dbReference type="AlphaFoldDB" id="A0A369U1M9"/>
<protein>
    <submittedName>
        <fullName evidence="1">Acyl-CoA thioester hydrolase</fullName>
    </submittedName>
</protein>
<accession>A0A369U1M9</accession>
<dbReference type="Proteomes" id="UP000256941">
    <property type="component" value="Unassembled WGS sequence"/>
</dbReference>
<name>A0A369U1M9_PARVE</name>
<accession>A0A3D9XNG1</accession>
<reference evidence="1 2" key="1">
    <citation type="submission" date="2018-08" db="EMBL/GenBank/DDBJ databases">
        <title>Genomic Encyclopedia of Archaeal and Bacterial Type Strains, Phase II (KMG-II): from individual species to whole genera.</title>
        <authorList>
            <person name="Goeker M."/>
        </authorList>
    </citation>
    <scope>NUCLEOTIDE SEQUENCE [LARGE SCALE GENOMIC DNA]</scope>
    <source>
        <strain evidence="1 2">DSM 17099</strain>
    </source>
</reference>
<keyword evidence="1" id="KW-0378">Hydrolase</keyword>
<gene>
    <name evidence="1" type="ORF">BDD41_0408</name>
</gene>
<dbReference type="GO" id="GO:0016787">
    <property type="term" value="F:hydrolase activity"/>
    <property type="evidence" value="ECO:0007669"/>
    <property type="project" value="UniProtKB-KW"/>
</dbReference>